<dbReference type="Proteomes" id="UP000011555">
    <property type="component" value="Unassembled WGS sequence"/>
</dbReference>
<dbReference type="EMBL" id="AOLZ01000032">
    <property type="protein sequence ID" value="EMA34410.1"/>
    <property type="molecule type" value="Genomic_DNA"/>
</dbReference>
<gene>
    <name evidence="2" type="ORF">C445_07787</name>
</gene>
<dbReference type="GO" id="GO:0005524">
    <property type="term" value="F:ATP binding"/>
    <property type="evidence" value="ECO:0007669"/>
    <property type="project" value="InterPro"/>
</dbReference>
<dbReference type="InParanoid" id="M0LQT3"/>
<sequence length="89" mass="9797">MTDWRSIFGHAEPYDEQVDGIETAIETAREGGYTVVEGACGTGKTMLALTAGIDLVRDPDSDYERVLVLTSVKQQLRQFEADLENCEIG</sequence>
<comment type="caution">
    <text evidence="2">The sequence shown here is derived from an EMBL/GenBank/DDBJ whole genome shotgun (WGS) entry which is preliminary data.</text>
</comment>
<dbReference type="GO" id="GO:0004386">
    <property type="term" value="F:helicase activity"/>
    <property type="evidence" value="ECO:0007669"/>
    <property type="project" value="UniProtKB-KW"/>
</dbReference>
<evidence type="ECO:0000313" key="3">
    <source>
        <dbReference type="Proteomes" id="UP000011555"/>
    </source>
</evidence>
<dbReference type="GO" id="GO:0016787">
    <property type="term" value="F:hydrolase activity"/>
    <property type="evidence" value="ECO:0007669"/>
    <property type="project" value="InterPro"/>
</dbReference>
<keyword evidence="2" id="KW-0547">Nucleotide-binding</keyword>
<proteinExistence type="predicted"/>
<accession>M0LQT3</accession>
<name>M0LQT3_NATLA</name>
<protein>
    <submittedName>
        <fullName evidence="2">Helicase c2</fullName>
    </submittedName>
</protein>
<dbReference type="eggNOG" id="arCOG00770">
    <property type="taxonomic scope" value="Archaea"/>
</dbReference>
<dbReference type="RefSeq" id="WP_007141283.1">
    <property type="nucleotide sequence ID" value="NZ_AOLZ01000032.1"/>
</dbReference>
<organism evidence="2 3">
    <name type="scientific">Natronobacterium lacisalsi AJ5</name>
    <dbReference type="NCBI Taxonomy" id="358396"/>
    <lineage>
        <taxon>Archaea</taxon>
        <taxon>Methanobacteriati</taxon>
        <taxon>Methanobacteriota</taxon>
        <taxon>Stenosarchaea group</taxon>
        <taxon>Halobacteria</taxon>
        <taxon>Halobacteriales</taxon>
        <taxon>Natrialbaceae</taxon>
        <taxon>Natronobacterium</taxon>
    </lineage>
</organism>
<dbReference type="Gene3D" id="3.40.50.300">
    <property type="entry name" value="P-loop containing nucleotide triphosphate hydrolases"/>
    <property type="match status" value="1"/>
</dbReference>
<dbReference type="SUPFAM" id="SSF52540">
    <property type="entry name" value="P-loop containing nucleoside triphosphate hydrolases"/>
    <property type="match status" value="1"/>
</dbReference>
<keyword evidence="2" id="KW-0067">ATP-binding</keyword>
<reference evidence="2 3" key="1">
    <citation type="journal article" date="2014" name="PLoS Genet.">
        <title>Phylogenetically driven sequencing of extremely halophilic archaea reveals strategies for static and dynamic osmo-response.</title>
        <authorList>
            <person name="Becker E.A."/>
            <person name="Seitzer P.M."/>
            <person name="Tritt A."/>
            <person name="Larsen D."/>
            <person name="Krusor M."/>
            <person name="Yao A.I."/>
            <person name="Wu D."/>
            <person name="Madern D."/>
            <person name="Eisen J.A."/>
            <person name="Darling A.E."/>
            <person name="Facciotti M.T."/>
        </authorList>
    </citation>
    <scope>NUCLEOTIDE SEQUENCE [LARGE SCALE GENOMIC DNA]</scope>
    <source>
        <strain evidence="2 3">AJ5</strain>
    </source>
</reference>
<evidence type="ECO:0000313" key="2">
    <source>
        <dbReference type="EMBL" id="EMA34410.1"/>
    </source>
</evidence>
<dbReference type="AlphaFoldDB" id="M0LQT3"/>
<dbReference type="Pfam" id="PF04851">
    <property type="entry name" value="ResIII"/>
    <property type="match status" value="1"/>
</dbReference>
<keyword evidence="2" id="KW-0378">Hydrolase</keyword>
<dbReference type="InterPro" id="IPR027417">
    <property type="entry name" value="P-loop_NTPase"/>
</dbReference>
<feature type="non-terminal residue" evidence="2">
    <location>
        <position position="89"/>
    </location>
</feature>
<keyword evidence="2" id="KW-0347">Helicase</keyword>
<feature type="domain" description="Helicase/UvrB N-terminal" evidence="1">
    <location>
        <begin position="13"/>
        <end position="86"/>
    </location>
</feature>
<evidence type="ECO:0000259" key="1">
    <source>
        <dbReference type="Pfam" id="PF04851"/>
    </source>
</evidence>
<keyword evidence="3" id="KW-1185">Reference proteome</keyword>
<dbReference type="InterPro" id="IPR006935">
    <property type="entry name" value="Helicase/UvrB_N"/>
</dbReference>
<dbReference type="GO" id="GO:0003677">
    <property type="term" value="F:DNA binding"/>
    <property type="evidence" value="ECO:0007669"/>
    <property type="project" value="InterPro"/>
</dbReference>